<dbReference type="GO" id="GO:0016747">
    <property type="term" value="F:acyltransferase activity, transferring groups other than amino-acyl groups"/>
    <property type="evidence" value="ECO:0007669"/>
    <property type="project" value="InterPro"/>
</dbReference>
<dbReference type="Pfam" id="PF00583">
    <property type="entry name" value="Acetyltransf_1"/>
    <property type="match status" value="1"/>
</dbReference>
<dbReference type="SUPFAM" id="SSF55729">
    <property type="entry name" value="Acyl-CoA N-acyltransferases (Nat)"/>
    <property type="match status" value="1"/>
</dbReference>
<name>A0A4R7SXW6_9ACTN</name>
<feature type="domain" description="N-acetyltransferase" evidence="1">
    <location>
        <begin position="119"/>
        <end position="264"/>
    </location>
</feature>
<organism evidence="2 3">
    <name type="scientific">Kribbella voronezhensis</name>
    <dbReference type="NCBI Taxonomy" id="2512212"/>
    <lineage>
        <taxon>Bacteria</taxon>
        <taxon>Bacillati</taxon>
        <taxon>Actinomycetota</taxon>
        <taxon>Actinomycetes</taxon>
        <taxon>Propionibacteriales</taxon>
        <taxon>Kribbellaceae</taxon>
        <taxon>Kribbella</taxon>
    </lineage>
</organism>
<dbReference type="EMBL" id="SOCE01000002">
    <property type="protein sequence ID" value="TDU84212.1"/>
    <property type="molecule type" value="Genomic_DNA"/>
</dbReference>
<dbReference type="InterPro" id="IPR000182">
    <property type="entry name" value="GNAT_dom"/>
</dbReference>
<reference evidence="2 3" key="1">
    <citation type="submission" date="2019-03" db="EMBL/GenBank/DDBJ databases">
        <title>Genomic Encyclopedia of Type Strains, Phase III (KMG-III): the genomes of soil and plant-associated and newly described type strains.</title>
        <authorList>
            <person name="Whitman W."/>
        </authorList>
    </citation>
    <scope>NUCLEOTIDE SEQUENCE [LARGE SCALE GENOMIC DNA]</scope>
    <source>
        <strain evidence="2 3">VKM Ac-2575</strain>
    </source>
</reference>
<dbReference type="AlphaFoldDB" id="A0A4R7SXW6"/>
<protein>
    <submittedName>
        <fullName evidence="2">Putative GNAT family acetyltransferase</fullName>
    </submittedName>
</protein>
<dbReference type="PROSITE" id="PS51186">
    <property type="entry name" value="GNAT"/>
    <property type="match status" value="1"/>
</dbReference>
<keyword evidence="2" id="KW-0808">Transferase</keyword>
<dbReference type="Proteomes" id="UP000295151">
    <property type="component" value="Unassembled WGS sequence"/>
</dbReference>
<dbReference type="Gene3D" id="3.40.630.30">
    <property type="match status" value="1"/>
</dbReference>
<gene>
    <name evidence="2" type="ORF">EV138_6683</name>
</gene>
<evidence type="ECO:0000259" key="1">
    <source>
        <dbReference type="PROSITE" id="PS51186"/>
    </source>
</evidence>
<dbReference type="CDD" id="cd04301">
    <property type="entry name" value="NAT_SF"/>
    <property type="match status" value="1"/>
</dbReference>
<evidence type="ECO:0000313" key="3">
    <source>
        <dbReference type="Proteomes" id="UP000295151"/>
    </source>
</evidence>
<sequence length="264" mass="29035">MVNITSLGFRTDLRLLELAGSEVTDRGEYVVVRTPRNPAFWWGNFLLLRTPFAPGDTTARLALFQTEFPDAKHVAMGIDSVDRVIGAEDELLAAGFELEPSTVMTASRVNEPARPNEAAEYRLLSGDRDWEQLTELGLASATMTVDEAYEDFTRGRTRSARELVESGQGFWFGAFEGERLLASLGLVPDGQGAARFQTVQTHPEARNRGLASTLVHRAAAYGLDELGAKTLVIVADPEYVAVRIYRALGFEDTETQLQVIRPAA</sequence>
<evidence type="ECO:0000313" key="2">
    <source>
        <dbReference type="EMBL" id="TDU84212.1"/>
    </source>
</evidence>
<proteinExistence type="predicted"/>
<keyword evidence="3" id="KW-1185">Reference proteome</keyword>
<dbReference type="InterPro" id="IPR016181">
    <property type="entry name" value="Acyl_CoA_acyltransferase"/>
</dbReference>
<accession>A0A4R7SXW6</accession>
<comment type="caution">
    <text evidence="2">The sequence shown here is derived from an EMBL/GenBank/DDBJ whole genome shotgun (WGS) entry which is preliminary data.</text>
</comment>
<dbReference type="OrthoDB" id="9797456at2"/>